<evidence type="ECO:0000313" key="2">
    <source>
        <dbReference type="Proteomes" id="UP001333110"/>
    </source>
</evidence>
<dbReference type="AlphaFoldDB" id="A0AAN7MI39"/>
<reference evidence="1 2" key="1">
    <citation type="journal article" date="2023" name="J. Hered.">
        <title>Chromosome-level genome of the wood stork (Mycteria americana) provides insight into avian chromosome evolution.</title>
        <authorList>
            <person name="Flamio R. Jr."/>
            <person name="Ramstad K.M."/>
        </authorList>
    </citation>
    <scope>NUCLEOTIDE SEQUENCE [LARGE SCALE GENOMIC DNA]</scope>
    <source>
        <strain evidence="1">JAX WOST 10</strain>
    </source>
</reference>
<proteinExistence type="predicted"/>
<accession>A0AAN7MI39</accession>
<evidence type="ECO:0000313" key="1">
    <source>
        <dbReference type="EMBL" id="KAK4806259.1"/>
    </source>
</evidence>
<protein>
    <submittedName>
        <fullName evidence="1">Uncharacterized protein</fullName>
    </submittedName>
</protein>
<keyword evidence="2" id="KW-1185">Reference proteome</keyword>
<dbReference type="EMBL" id="JAUNZN010000044">
    <property type="protein sequence ID" value="KAK4806259.1"/>
    <property type="molecule type" value="Genomic_DNA"/>
</dbReference>
<comment type="caution">
    <text evidence="1">The sequence shown here is derived from an EMBL/GenBank/DDBJ whole genome shotgun (WGS) entry which is preliminary data.</text>
</comment>
<sequence>MGHVPTLWATCAVLKSHNKFSAEPSLLQAEQPQLSQPFLIGEVFQPSDHFCGPPLDQLQQLHVFPVLRAPELDAVLQLLSHSCECTLLSRVQPFIHQYPQVLLCRAALDHIIPQPVLELRIAPTQDLALGLVELHEVHTGPLLQLVQVPLDDIPSFWCVNCTTQLGVICKLAEGALNPTVYVVDEDIGQHWSQYRPLRDPTLCESCSSGGYTFFDLPFLVDIPVEALLVILCVPCQVQLQPPLGLPDPIPTQAGSVPILFPGLDSSMLVSSLPCLISYTWGLRALALYGKIFQLCSAPLSLRAVSQGFLLTNSLKSWKFAFLKFRVLTLLFACPISLRTVNST</sequence>
<name>A0AAN7MI39_MYCAM</name>
<dbReference type="Proteomes" id="UP001333110">
    <property type="component" value="Unassembled WGS sequence"/>
</dbReference>
<gene>
    <name evidence="1" type="ORF">QYF61_013403</name>
</gene>
<organism evidence="1 2">
    <name type="scientific">Mycteria americana</name>
    <name type="common">Wood stork</name>
    <dbReference type="NCBI Taxonomy" id="33587"/>
    <lineage>
        <taxon>Eukaryota</taxon>
        <taxon>Metazoa</taxon>
        <taxon>Chordata</taxon>
        <taxon>Craniata</taxon>
        <taxon>Vertebrata</taxon>
        <taxon>Euteleostomi</taxon>
        <taxon>Archelosauria</taxon>
        <taxon>Archosauria</taxon>
        <taxon>Dinosauria</taxon>
        <taxon>Saurischia</taxon>
        <taxon>Theropoda</taxon>
        <taxon>Coelurosauria</taxon>
        <taxon>Aves</taxon>
        <taxon>Neognathae</taxon>
        <taxon>Neoaves</taxon>
        <taxon>Aequornithes</taxon>
        <taxon>Ciconiiformes</taxon>
        <taxon>Ciconiidae</taxon>
        <taxon>Mycteria</taxon>
    </lineage>
</organism>